<sequence length="183" mass="20425">MLRGVTRWASGEYTCEAGNGEGIAKSEPLRLRIQYKNPFGIFKTEFDFEAAQMELNYLDAPRCRPQPEVPVVPSANAPGTSRRLGALRHETLRIQCDVDADPSTGVRFSWTYNISREVLHVPASRIISDGPLTSSLNYTPTSEADFGTLACWASNAIGRQKEPCLFHVVPASEYQYHLKHLIL</sequence>
<dbReference type="InterPro" id="IPR036179">
    <property type="entry name" value="Ig-like_dom_sf"/>
</dbReference>
<proteinExistence type="predicted"/>
<gene>
    <name evidence="2" type="ORF">J437_LFUL006053</name>
</gene>
<dbReference type="PANTHER" id="PTHR23278">
    <property type="entry name" value="SIDESTEP PROTEIN"/>
    <property type="match status" value="1"/>
</dbReference>
<evidence type="ECO:0000313" key="3">
    <source>
        <dbReference type="Proteomes" id="UP000792457"/>
    </source>
</evidence>
<dbReference type="EMBL" id="KZ308246">
    <property type="protein sequence ID" value="KAG8225658.1"/>
    <property type="molecule type" value="Genomic_DNA"/>
</dbReference>
<reference evidence="2" key="2">
    <citation type="submission" date="2017-10" db="EMBL/GenBank/DDBJ databases">
        <title>Ladona fulva Genome sequencing and assembly.</title>
        <authorList>
            <person name="Murali S."/>
            <person name="Richards S."/>
            <person name="Bandaranaike D."/>
            <person name="Bellair M."/>
            <person name="Blankenburg K."/>
            <person name="Chao H."/>
            <person name="Dinh H."/>
            <person name="Doddapaneni H."/>
            <person name="Dugan-Rocha S."/>
            <person name="Elkadiri S."/>
            <person name="Gnanaolivu R."/>
            <person name="Hernandez B."/>
            <person name="Skinner E."/>
            <person name="Javaid M."/>
            <person name="Lee S."/>
            <person name="Li M."/>
            <person name="Ming W."/>
            <person name="Munidasa M."/>
            <person name="Muniz J."/>
            <person name="Nguyen L."/>
            <person name="Hughes D."/>
            <person name="Osuji N."/>
            <person name="Pu L.-L."/>
            <person name="Puazo M."/>
            <person name="Qu C."/>
            <person name="Quiroz J."/>
            <person name="Raj R."/>
            <person name="Weissenberger G."/>
            <person name="Xin Y."/>
            <person name="Zou X."/>
            <person name="Han Y."/>
            <person name="Worley K."/>
            <person name="Muzny D."/>
            <person name="Gibbs R."/>
        </authorList>
    </citation>
    <scope>NUCLEOTIDE SEQUENCE</scope>
    <source>
        <strain evidence="2">Sampled in the wild</strain>
    </source>
</reference>
<evidence type="ECO:0000313" key="2">
    <source>
        <dbReference type="EMBL" id="KAG8225658.1"/>
    </source>
</evidence>
<dbReference type="Gene3D" id="2.60.40.10">
    <property type="entry name" value="Immunoglobulins"/>
    <property type="match status" value="1"/>
</dbReference>
<dbReference type="PANTHER" id="PTHR23278:SF4">
    <property type="entry name" value="SIDESTEP, ISOFORM C"/>
    <property type="match status" value="1"/>
</dbReference>
<protein>
    <recommendedName>
        <fullName evidence="1">Ig-like domain-containing protein</fullName>
    </recommendedName>
</protein>
<feature type="domain" description="Ig-like" evidence="1">
    <location>
        <begin position="67"/>
        <end position="155"/>
    </location>
</feature>
<name>A0A8K0K450_LADFU</name>
<comment type="caution">
    <text evidence="2">The sequence shown here is derived from an EMBL/GenBank/DDBJ whole genome shotgun (WGS) entry which is preliminary data.</text>
</comment>
<accession>A0A8K0K450</accession>
<dbReference type="PROSITE" id="PS50835">
    <property type="entry name" value="IG_LIKE"/>
    <property type="match status" value="1"/>
</dbReference>
<keyword evidence="3" id="KW-1185">Reference proteome</keyword>
<dbReference type="OrthoDB" id="10006996at2759"/>
<dbReference type="AlphaFoldDB" id="A0A8K0K450"/>
<dbReference type="InterPro" id="IPR007110">
    <property type="entry name" value="Ig-like_dom"/>
</dbReference>
<dbReference type="Proteomes" id="UP000792457">
    <property type="component" value="Unassembled WGS sequence"/>
</dbReference>
<evidence type="ECO:0000259" key="1">
    <source>
        <dbReference type="PROSITE" id="PS50835"/>
    </source>
</evidence>
<dbReference type="InterPro" id="IPR013783">
    <property type="entry name" value="Ig-like_fold"/>
</dbReference>
<reference evidence="2" key="1">
    <citation type="submission" date="2013-04" db="EMBL/GenBank/DDBJ databases">
        <authorList>
            <person name="Qu J."/>
            <person name="Murali S.C."/>
            <person name="Bandaranaike D."/>
            <person name="Bellair M."/>
            <person name="Blankenburg K."/>
            <person name="Chao H."/>
            <person name="Dinh H."/>
            <person name="Doddapaneni H."/>
            <person name="Downs B."/>
            <person name="Dugan-Rocha S."/>
            <person name="Elkadiri S."/>
            <person name="Gnanaolivu R.D."/>
            <person name="Hernandez B."/>
            <person name="Javaid M."/>
            <person name="Jayaseelan J.C."/>
            <person name="Lee S."/>
            <person name="Li M."/>
            <person name="Ming W."/>
            <person name="Munidasa M."/>
            <person name="Muniz J."/>
            <person name="Nguyen L."/>
            <person name="Ongeri F."/>
            <person name="Osuji N."/>
            <person name="Pu L.-L."/>
            <person name="Puazo M."/>
            <person name="Qu C."/>
            <person name="Quiroz J."/>
            <person name="Raj R."/>
            <person name="Weissenberger G."/>
            <person name="Xin Y."/>
            <person name="Zou X."/>
            <person name="Han Y."/>
            <person name="Richards S."/>
            <person name="Worley K."/>
            <person name="Muzny D."/>
            <person name="Gibbs R."/>
        </authorList>
    </citation>
    <scope>NUCLEOTIDE SEQUENCE</scope>
    <source>
        <strain evidence="2">Sampled in the wild</strain>
    </source>
</reference>
<dbReference type="SUPFAM" id="SSF48726">
    <property type="entry name" value="Immunoglobulin"/>
    <property type="match status" value="1"/>
</dbReference>
<organism evidence="2 3">
    <name type="scientific">Ladona fulva</name>
    <name type="common">Scarce chaser dragonfly</name>
    <name type="synonym">Libellula fulva</name>
    <dbReference type="NCBI Taxonomy" id="123851"/>
    <lineage>
        <taxon>Eukaryota</taxon>
        <taxon>Metazoa</taxon>
        <taxon>Ecdysozoa</taxon>
        <taxon>Arthropoda</taxon>
        <taxon>Hexapoda</taxon>
        <taxon>Insecta</taxon>
        <taxon>Pterygota</taxon>
        <taxon>Palaeoptera</taxon>
        <taxon>Odonata</taxon>
        <taxon>Epiprocta</taxon>
        <taxon>Anisoptera</taxon>
        <taxon>Libelluloidea</taxon>
        <taxon>Libellulidae</taxon>
        <taxon>Ladona</taxon>
    </lineage>
</organism>